<name>A0A4U0Z6C1_9RHOB</name>
<dbReference type="AlphaFoldDB" id="A0A4U0Z6C1"/>
<dbReference type="PANTHER" id="PTHR30154:SF17">
    <property type="entry name" value="DNA-BINDING TRANSCRIPTIONAL ACTIVATOR DECR"/>
    <property type="match status" value="1"/>
</dbReference>
<gene>
    <name evidence="5" type="ORF">FAZ78_08125</name>
</gene>
<reference evidence="5 6" key="1">
    <citation type="submission" date="2019-04" db="EMBL/GenBank/DDBJ databases">
        <title>Crypto-aerobic microbial life in anoxic (sulfidic) marine sediments.</title>
        <authorList>
            <person name="Bhattacharya S."/>
            <person name="Roy C."/>
            <person name="Mondal N."/>
            <person name="Sarkar J."/>
            <person name="Mandal S."/>
            <person name="Rameez M.J."/>
            <person name="Ghosh W."/>
        </authorList>
    </citation>
    <scope>NUCLEOTIDE SEQUENCE [LARGE SCALE GENOMIC DNA]</scope>
    <source>
        <strain evidence="5 6">SBBC</strain>
    </source>
</reference>
<dbReference type="InterPro" id="IPR036388">
    <property type="entry name" value="WH-like_DNA-bd_sf"/>
</dbReference>
<dbReference type="GO" id="GO:0006355">
    <property type="term" value="P:regulation of DNA-templated transcription"/>
    <property type="evidence" value="ECO:0007669"/>
    <property type="project" value="UniProtKB-ARBA"/>
</dbReference>
<dbReference type="GO" id="GO:0043565">
    <property type="term" value="F:sequence-specific DNA binding"/>
    <property type="evidence" value="ECO:0007669"/>
    <property type="project" value="InterPro"/>
</dbReference>
<comment type="caution">
    <text evidence="5">The sequence shown here is derived from an EMBL/GenBank/DDBJ whole genome shotgun (WGS) entry which is preliminary data.</text>
</comment>
<dbReference type="CDD" id="cd00090">
    <property type="entry name" value="HTH_ARSR"/>
    <property type="match status" value="1"/>
</dbReference>
<dbReference type="RefSeq" id="WP_136792096.1">
    <property type="nucleotide sequence ID" value="NZ_SWAU01000059.1"/>
</dbReference>
<dbReference type="GO" id="GO:0005829">
    <property type="term" value="C:cytosol"/>
    <property type="evidence" value="ECO:0007669"/>
    <property type="project" value="TreeGrafter"/>
</dbReference>
<evidence type="ECO:0000313" key="5">
    <source>
        <dbReference type="EMBL" id="TKA97073.1"/>
    </source>
</evidence>
<keyword evidence="3" id="KW-0804">Transcription</keyword>
<dbReference type="InterPro" id="IPR011008">
    <property type="entry name" value="Dimeric_a/b-barrel"/>
</dbReference>
<protein>
    <submittedName>
        <fullName evidence="5">Lrp/AsnC family transcriptional regulator</fullName>
    </submittedName>
</protein>
<dbReference type="EMBL" id="SWAU01000059">
    <property type="protein sequence ID" value="TKA97073.1"/>
    <property type="molecule type" value="Genomic_DNA"/>
</dbReference>
<dbReference type="PROSITE" id="PS50956">
    <property type="entry name" value="HTH_ASNC_2"/>
    <property type="match status" value="1"/>
</dbReference>
<evidence type="ECO:0000256" key="1">
    <source>
        <dbReference type="ARBA" id="ARBA00023015"/>
    </source>
</evidence>
<dbReference type="Pfam" id="PF13412">
    <property type="entry name" value="HTH_24"/>
    <property type="match status" value="1"/>
</dbReference>
<dbReference type="InterPro" id="IPR019887">
    <property type="entry name" value="Tscrpt_reg_AsnC/Lrp_C"/>
</dbReference>
<dbReference type="Gene3D" id="1.10.10.10">
    <property type="entry name" value="Winged helix-like DNA-binding domain superfamily/Winged helix DNA-binding domain"/>
    <property type="match status" value="1"/>
</dbReference>
<dbReference type="Gene3D" id="3.30.70.920">
    <property type="match status" value="1"/>
</dbReference>
<sequence length="175" mass="19624">MTRLDKTIEGEAPKKPPKALVLDRIDRRIIDQLQRDATLSIARLAERVGLSQTPCWKRIQKLEQSGVILGRVALADPARLGLVLTVFVEIEAIDHSPQWREAFARAVTTLPEVVEVYRMAGDVDYLLKVVMPDMAAFDGFYKRLTSALALKNVTSQFAMERIKSTTAYPVNTIDV</sequence>
<dbReference type="Pfam" id="PF01037">
    <property type="entry name" value="AsnC_trans_reg"/>
    <property type="match status" value="1"/>
</dbReference>
<dbReference type="InterPro" id="IPR019888">
    <property type="entry name" value="Tscrpt_reg_AsnC-like"/>
</dbReference>
<keyword evidence="2" id="KW-0238">DNA-binding</keyword>
<evidence type="ECO:0000256" key="3">
    <source>
        <dbReference type="ARBA" id="ARBA00023163"/>
    </source>
</evidence>
<evidence type="ECO:0000256" key="2">
    <source>
        <dbReference type="ARBA" id="ARBA00023125"/>
    </source>
</evidence>
<dbReference type="InterPro" id="IPR036390">
    <property type="entry name" value="WH_DNA-bd_sf"/>
</dbReference>
<feature type="domain" description="HTH asnC-type" evidence="4">
    <location>
        <begin position="22"/>
        <end position="83"/>
    </location>
</feature>
<dbReference type="GO" id="GO:0043200">
    <property type="term" value="P:response to amino acid"/>
    <property type="evidence" value="ECO:0007669"/>
    <property type="project" value="TreeGrafter"/>
</dbReference>
<evidence type="ECO:0000259" key="4">
    <source>
        <dbReference type="PROSITE" id="PS50956"/>
    </source>
</evidence>
<keyword evidence="1" id="KW-0805">Transcription regulation</keyword>
<dbReference type="PRINTS" id="PR00033">
    <property type="entry name" value="HTHASNC"/>
</dbReference>
<accession>A0A4U0Z6C1</accession>
<evidence type="ECO:0000313" key="6">
    <source>
        <dbReference type="Proteomes" id="UP000306340"/>
    </source>
</evidence>
<dbReference type="Proteomes" id="UP000306340">
    <property type="component" value="Unassembled WGS sequence"/>
</dbReference>
<dbReference type="SUPFAM" id="SSF46785">
    <property type="entry name" value="Winged helix' DNA-binding domain"/>
    <property type="match status" value="1"/>
</dbReference>
<dbReference type="InterPro" id="IPR011991">
    <property type="entry name" value="ArsR-like_HTH"/>
</dbReference>
<dbReference type="SMART" id="SM00344">
    <property type="entry name" value="HTH_ASNC"/>
    <property type="match status" value="1"/>
</dbReference>
<proteinExistence type="predicted"/>
<organism evidence="5 6">
    <name type="scientific">Cereibacter changlensis</name>
    <dbReference type="NCBI Taxonomy" id="402884"/>
    <lineage>
        <taxon>Bacteria</taxon>
        <taxon>Pseudomonadati</taxon>
        <taxon>Pseudomonadota</taxon>
        <taxon>Alphaproteobacteria</taxon>
        <taxon>Rhodobacterales</taxon>
        <taxon>Paracoccaceae</taxon>
        <taxon>Cereibacter</taxon>
    </lineage>
</organism>
<dbReference type="PANTHER" id="PTHR30154">
    <property type="entry name" value="LEUCINE-RESPONSIVE REGULATORY PROTEIN"/>
    <property type="match status" value="1"/>
</dbReference>
<dbReference type="SUPFAM" id="SSF54909">
    <property type="entry name" value="Dimeric alpha+beta barrel"/>
    <property type="match status" value="1"/>
</dbReference>
<dbReference type="InterPro" id="IPR000485">
    <property type="entry name" value="AsnC-type_HTH_dom"/>
</dbReference>